<dbReference type="Gene3D" id="3.40.50.720">
    <property type="entry name" value="NAD(P)-binding Rossmann-like Domain"/>
    <property type="match status" value="1"/>
</dbReference>
<keyword evidence="9" id="KW-1185">Reference proteome</keyword>
<protein>
    <recommendedName>
        <fullName evidence="2">homoserine dehydrogenase</fullName>
        <ecNumber evidence="2">1.1.1.3</ecNumber>
    </recommendedName>
</protein>
<evidence type="ECO:0000256" key="6">
    <source>
        <dbReference type="RuleBase" id="RU004171"/>
    </source>
</evidence>
<dbReference type="UniPathway" id="UPA00050">
    <property type="reaction ID" value="UER00063"/>
</dbReference>
<dbReference type="RefSeq" id="WP_126484340.1">
    <property type="nucleotide sequence ID" value="NZ_RXNS01000010.1"/>
</dbReference>
<dbReference type="AlphaFoldDB" id="A0A3S0KQL7"/>
<gene>
    <name evidence="8" type="ORF">EKG36_11890</name>
</gene>
<sequence length="354" mass="37379">MAVYNVSLIGFGGVNRALVSLIRNYNDEWMKKLGFRLNIVGVSDLHLGSLISPNGVDAEELLKIKMEKGGLASLDGGCPDPRSMEVIRQAPADIIVEATFTDPKTAEPAISYCRTAFEAGRSVVTTNKGPVALAARELIKLAQQKNVGFEYEGAVMSGTPVIRLAKKSMAGADITGFQGILNGTSNYVVGRMEMGLSFNEAVAEAQEKGFAEANPAADVEGLDIRLKVVILANEILGANLKPDDVSCSGILGLTPADLEDAVSHGERWKLIGSAEKDEDGFVSAQVKASRLPSSHPLASISGATNAVTFSTELLGDVTVTGPGAGRIETAYALLSDIITLHHDRCSFTEKGDAE</sequence>
<dbReference type="GO" id="GO:0009088">
    <property type="term" value="P:threonine biosynthetic process"/>
    <property type="evidence" value="ECO:0007669"/>
    <property type="project" value="UniProtKB-UniPathway"/>
</dbReference>
<dbReference type="InterPro" id="IPR022697">
    <property type="entry name" value="HDH_short"/>
</dbReference>
<organism evidence="8 9">
    <name type="scientific">Halomonas nitroreducens</name>
    <dbReference type="NCBI Taxonomy" id="447425"/>
    <lineage>
        <taxon>Bacteria</taxon>
        <taxon>Pseudomonadati</taxon>
        <taxon>Pseudomonadota</taxon>
        <taxon>Gammaproteobacteria</taxon>
        <taxon>Oceanospirillales</taxon>
        <taxon>Halomonadaceae</taxon>
        <taxon>Halomonas</taxon>
    </lineage>
</organism>
<keyword evidence="3 8" id="KW-0560">Oxidoreductase</keyword>
<feature type="active site" description="Proton donor" evidence="4">
    <location>
        <position position="227"/>
    </location>
</feature>
<name>A0A3S0KQL7_9GAMM</name>
<reference evidence="8 9" key="1">
    <citation type="submission" date="2018-12" db="EMBL/GenBank/DDBJ databases">
        <authorList>
            <person name="Yu L."/>
        </authorList>
    </citation>
    <scope>NUCLEOTIDE SEQUENCE [LARGE SCALE GENOMIC DNA]</scope>
    <source>
        <strain evidence="8 9">11S</strain>
    </source>
</reference>
<dbReference type="NCBIfam" id="NF004912">
    <property type="entry name" value="PRK06270.1"/>
    <property type="match status" value="1"/>
</dbReference>
<feature type="binding site" evidence="5">
    <location>
        <position position="128"/>
    </location>
    <ligand>
        <name>NADPH</name>
        <dbReference type="ChEBI" id="CHEBI:57783"/>
    </ligand>
</feature>
<dbReference type="PROSITE" id="PS01042">
    <property type="entry name" value="HOMOSER_DHGENASE"/>
    <property type="match status" value="1"/>
</dbReference>
<evidence type="ECO:0000256" key="1">
    <source>
        <dbReference type="ARBA" id="ARBA00006753"/>
    </source>
</evidence>
<dbReference type="Proteomes" id="UP000267400">
    <property type="component" value="Unassembled WGS sequence"/>
</dbReference>
<feature type="domain" description="Homoserine dehydrogenase catalytic" evidence="7">
    <location>
        <begin position="160"/>
        <end position="338"/>
    </location>
</feature>
<evidence type="ECO:0000256" key="3">
    <source>
        <dbReference type="ARBA" id="ARBA00023002"/>
    </source>
</evidence>
<evidence type="ECO:0000313" key="8">
    <source>
        <dbReference type="EMBL" id="RTR02984.1"/>
    </source>
</evidence>
<dbReference type="Gene3D" id="3.30.360.10">
    <property type="entry name" value="Dihydrodipicolinate Reductase, domain 2"/>
    <property type="match status" value="1"/>
</dbReference>
<comment type="caution">
    <text evidence="8">The sequence shown here is derived from an EMBL/GenBank/DDBJ whole genome shotgun (WGS) entry which is preliminary data.</text>
</comment>
<dbReference type="NCBIfam" id="NF004976">
    <property type="entry name" value="PRK06349.1"/>
    <property type="match status" value="1"/>
</dbReference>
<dbReference type="UniPathway" id="UPA00051">
    <property type="reaction ID" value="UER00465"/>
</dbReference>
<evidence type="ECO:0000313" key="9">
    <source>
        <dbReference type="Proteomes" id="UP000267400"/>
    </source>
</evidence>
<dbReference type="EC" id="1.1.1.3" evidence="2"/>
<dbReference type="Pfam" id="PF00742">
    <property type="entry name" value="Homoserine_dh"/>
    <property type="match status" value="1"/>
</dbReference>
<dbReference type="FunFam" id="3.30.360.10:FF:000005">
    <property type="entry name" value="Homoserine dehydrogenase"/>
    <property type="match status" value="1"/>
</dbReference>
<dbReference type="SUPFAM" id="SSF51735">
    <property type="entry name" value="NAD(P)-binding Rossmann-fold domains"/>
    <property type="match status" value="1"/>
</dbReference>
<dbReference type="PIRSF" id="PIRSF036497">
    <property type="entry name" value="HDH_short"/>
    <property type="match status" value="1"/>
</dbReference>
<accession>A0A3S0KQL7</accession>
<dbReference type="InterPro" id="IPR001342">
    <property type="entry name" value="HDH_cat"/>
</dbReference>
<dbReference type="EMBL" id="RXNS01000010">
    <property type="protein sequence ID" value="RTR02984.1"/>
    <property type="molecule type" value="Genomic_DNA"/>
</dbReference>
<feature type="binding site" evidence="5">
    <location>
        <position position="212"/>
    </location>
    <ligand>
        <name>L-homoserine</name>
        <dbReference type="ChEBI" id="CHEBI:57476"/>
    </ligand>
</feature>
<dbReference type="SUPFAM" id="SSF55347">
    <property type="entry name" value="Glyceraldehyde-3-phosphate dehydrogenase-like, C-terminal domain"/>
    <property type="match status" value="1"/>
</dbReference>
<comment type="similarity">
    <text evidence="1 6">Belongs to the homoserine dehydrogenase family.</text>
</comment>
<dbReference type="PANTHER" id="PTHR43331:SF1">
    <property type="entry name" value="HOMOSERINE DEHYDROGENASE"/>
    <property type="match status" value="1"/>
</dbReference>
<dbReference type="InterPro" id="IPR036291">
    <property type="entry name" value="NAD(P)-bd_dom_sf"/>
</dbReference>
<dbReference type="GO" id="GO:0004412">
    <property type="term" value="F:homoserine dehydrogenase activity"/>
    <property type="evidence" value="ECO:0007669"/>
    <property type="project" value="UniProtKB-EC"/>
</dbReference>
<dbReference type="OrthoDB" id="9808167at2"/>
<evidence type="ECO:0000256" key="4">
    <source>
        <dbReference type="PIRSR" id="PIRSR036497-1"/>
    </source>
</evidence>
<dbReference type="InterPro" id="IPR019811">
    <property type="entry name" value="HDH_CS"/>
</dbReference>
<proteinExistence type="inferred from homology"/>
<evidence type="ECO:0000256" key="2">
    <source>
        <dbReference type="ARBA" id="ARBA00013213"/>
    </source>
</evidence>
<evidence type="ECO:0000259" key="7">
    <source>
        <dbReference type="Pfam" id="PF00742"/>
    </source>
</evidence>
<evidence type="ECO:0000256" key="5">
    <source>
        <dbReference type="PIRSR" id="PIRSR036497-2"/>
    </source>
</evidence>
<keyword evidence="5" id="KW-0521">NADP</keyword>
<dbReference type="PANTHER" id="PTHR43331">
    <property type="entry name" value="HOMOSERINE DEHYDROGENASE"/>
    <property type="match status" value="1"/>
</dbReference>